<evidence type="ECO:0000313" key="2">
    <source>
        <dbReference type="Proteomes" id="UP000181980"/>
    </source>
</evidence>
<gene>
    <name evidence="1" type="ORF">SAMN04488561_3323</name>
</gene>
<keyword evidence="2" id="KW-1185">Reference proteome</keyword>
<accession>A0A1H5MSD8</accession>
<dbReference type="STRING" id="561176.SAMN04488561_3323"/>
<sequence length="86" mass="9255">MVFRARQDRANGVFDVVADAVLHLPPGPLTFCQTTNMLMAVTRAIADNPPPAGERIAVLDIVRTGETVDGEELIHVNVTTAWAGSR</sequence>
<organism evidence="1 2">
    <name type="scientific">Jiangella alba</name>
    <dbReference type="NCBI Taxonomy" id="561176"/>
    <lineage>
        <taxon>Bacteria</taxon>
        <taxon>Bacillati</taxon>
        <taxon>Actinomycetota</taxon>
        <taxon>Actinomycetes</taxon>
        <taxon>Jiangellales</taxon>
        <taxon>Jiangellaceae</taxon>
        <taxon>Jiangella</taxon>
    </lineage>
</organism>
<reference evidence="2" key="1">
    <citation type="submission" date="2016-10" db="EMBL/GenBank/DDBJ databases">
        <authorList>
            <person name="Varghese N."/>
            <person name="Submissions S."/>
        </authorList>
    </citation>
    <scope>NUCLEOTIDE SEQUENCE [LARGE SCALE GENOMIC DNA]</scope>
    <source>
        <strain evidence="2">DSM 45237</strain>
    </source>
</reference>
<dbReference type="EMBL" id="FNUC01000003">
    <property type="protein sequence ID" value="SEE91278.1"/>
    <property type="molecule type" value="Genomic_DNA"/>
</dbReference>
<evidence type="ECO:0000313" key="1">
    <source>
        <dbReference type="EMBL" id="SEE91278.1"/>
    </source>
</evidence>
<protein>
    <submittedName>
        <fullName evidence="1">Uncharacterized protein</fullName>
    </submittedName>
</protein>
<dbReference type="AlphaFoldDB" id="A0A1H5MSD8"/>
<proteinExistence type="predicted"/>
<dbReference type="Proteomes" id="UP000181980">
    <property type="component" value="Unassembled WGS sequence"/>
</dbReference>
<name>A0A1H5MSD8_9ACTN</name>